<proteinExistence type="predicted"/>
<sequence>MASPEFSTAEWRTLDDVLSLLRSPQPWFASVPAGRLCAACPKRSPHLSPPDLLAVSGNWYDVLHKAPVLARLAAAAPTADLFLAGGRRERLTSAEAAAEGGEPLLLGRTLAVLGVARSRLVVWSGSRVTNHNLRALLHYAKQRREFEPAAPPLRVALVEEGFLRRSRGCWRRTTRRSALSALVLGELDRPAVRHGALLPAEALDALGAPLRQATRALRERHAASLGEGRRILERAPRGEMLALATPRGGERSRDT</sequence>
<dbReference type="GeneID" id="17268045"/>
<dbReference type="PaxDb" id="2903-EOD22499"/>
<dbReference type="KEGG" id="ehx:EMIHUDRAFT_116716"/>
<organism evidence="2 3">
    <name type="scientific">Emiliania huxleyi (strain CCMP1516)</name>
    <dbReference type="NCBI Taxonomy" id="280463"/>
    <lineage>
        <taxon>Eukaryota</taxon>
        <taxon>Haptista</taxon>
        <taxon>Haptophyta</taxon>
        <taxon>Prymnesiophyceae</taxon>
        <taxon>Isochrysidales</taxon>
        <taxon>Noelaerhabdaceae</taxon>
        <taxon>Emiliania</taxon>
    </lineage>
</organism>
<reference evidence="3" key="1">
    <citation type="journal article" date="2013" name="Nature">
        <title>Pan genome of the phytoplankton Emiliania underpins its global distribution.</title>
        <authorList>
            <person name="Read B.A."/>
            <person name="Kegel J."/>
            <person name="Klute M.J."/>
            <person name="Kuo A."/>
            <person name="Lefebvre S.C."/>
            <person name="Maumus F."/>
            <person name="Mayer C."/>
            <person name="Miller J."/>
            <person name="Monier A."/>
            <person name="Salamov A."/>
            <person name="Young J."/>
            <person name="Aguilar M."/>
            <person name="Claverie J.M."/>
            <person name="Frickenhaus S."/>
            <person name="Gonzalez K."/>
            <person name="Herman E.K."/>
            <person name="Lin Y.C."/>
            <person name="Napier J."/>
            <person name="Ogata H."/>
            <person name="Sarno A.F."/>
            <person name="Shmutz J."/>
            <person name="Schroeder D."/>
            <person name="de Vargas C."/>
            <person name="Verret F."/>
            <person name="von Dassow P."/>
            <person name="Valentin K."/>
            <person name="Van de Peer Y."/>
            <person name="Wheeler G."/>
            <person name="Dacks J.B."/>
            <person name="Delwiche C.F."/>
            <person name="Dyhrman S.T."/>
            <person name="Glockner G."/>
            <person name="John U."/>
            <person name="Richards T."/>
            <person name="Worden A.Z."/>
            <person name="Zhang X."/>
            <person name="Grigoriev I.V."/>
            <person name="Allen A.E."/>
            <person name="Bidle K."/>
            <person name="Borodovsky M."/>
            <person name="Bowler C."/>
            <person name="Brownlee C."/>
            <person name="Cock J.M."/>
            <person name="Elias M."/>
            <person name="Gladyshev V.N."/>
            <person name="Groth M."/>
            <person name="Guda C."/>
            <person name="Hadaegh A."/>
            <person name="Iglesias-Rodriguez M.D."/>
            <person name="Jenkins J."/>
            <person name="Jones B.M."/>
            <person name="Lawson T."/>
            <person name="Leese F."/>
            <person name="Lindquist E."/>
            <person name="Lobanov A."/>
            <person name="Lomsadze A."/>
            <person name="Malik S.B."/>
            <person name="Marsh M.E."/>
            <person name="Mackinder L."/>
            <person name="Mock T."/>
            <person name="Mueller-Roeber B."/>
            <person name="Pagarete A."/>
            <person name="Parker M."/>
            <person name="Probert I."/>
            <person name="Quesneville H."/>
            <person name="Raines C."/>
            <person name="Rensing S.A."/>
            <person name="Riano-Pachon D.M."/>
            <person name="Richier S."/>
            <person name="Rokitta S."/>
            <person name="Shiraiwa Y."/>
            <person name="Soanes D.M."/>
            <person name="van der Giezen M."/>
            <person name="Wahlund T.M."/>
            <person name="Williams B."/>
            <person name="Wilson W."/>
            <person name="Wolfe G."/>
            <person name="Wurch L.L."/>
        </authorList>
    </citation>
    <scope>NUCLEOTIDE SEQUENCE</scope>
</reference>
<evidence type="ECO:0000313" key="3">
    <source>
        <dbReference type="Proteomes" id="UP000013827"/>
    </source>
</evidence>
<evidence type="ECO:0000313" key="2">
    <source>
        <dbReference type="EnsemblProtists" id="EOD22499"/>
    </source>
</evidence>
<keyword evidence="3" id="KW-1185">Reference proteome</keyword>
<dbReference type="EnsemblProtists" id="EOD22499">
    <property type="protein sequence ID" value="EOD22499"/>
    <property type="gene ID" value="EMIHUDRAFT_116716"/>
</dbReference>
<accession>A0A0D3JG64</accession>
<reference evidence="2" key="2">
    <citation type="submission" date="2024-10" db="UniProtKB">
        <authorList>
            <consortium name="EnsemblProtists"/>
        </authorList>
    </citation>
    <scope>IDENTIFICATION</scope>
</reference>
<dbReference type="AlphaFoldDB" id="A0A0D3JG64"/>
<evidence type="ECO:0000256" key="1">
    <source>
        <dbReference type="SAM" id="MobiDB-lite"/>
    </source>
</evidence>
<feature type="region of interest" description="Disordered" evidence="1">
    <location>
        <begin position="236"/>
        <end position="255"/>
    </location>
</feature>
<dbReference type="RefSeq" id="XP_005774928.1">
    <property type="nucleotide sequence ID" value="XM_005774871.1"/>
</dbReference>
<protein>
    <submittedName>
        <fullName evidence="2">Uncharacterized protein</fullName>
    </submittedName>
</protein>
<dbReference type="HOGENOM" id="CLU_1091666_0_0_1"/>
<name>A0A0D3JG64_EMIH1</name>
<dbReference type="Proteomes" id="UP000013827">
    <property type="component" value="Unassembled WGS sequence"/>
</dbReference>